<evidence type="ECO:0000313" key="4">
    <source>
        <dbReference type="WBParaSite" id="TCONS_00014498.p1"/>
    </source>
</evidence>
<sequence>MLLFIQSFIKADEVNSRKTNIFYDCNDNSKHDQFDLTIPKFCNIKESNLWHMELKKVYHFHGNNHSCTSSLEILMVSKNFTMLLTSNFNKVENILLLDYIESDNYNIPACIPKNKKYYQFNYNIFVDVEKNFEWKNVNTNKERLIEKSSTEIISFHYNNELNKNVLLLGMESFIETKYELDFSNIATTFKLVTDITLSNELVENKESYNKAAGKIKSRIDELGEMLYKEACNTRNEKIKHFNDKETSDEKVRQFLGREGIKAQEFEQNRKYIISQCEEVIPKMIYEKRSIDNICYKLKPVIIGRSTLMFADEKNYLHHFSESRTCHSLIDFDHVLETFDHIRMGFIETCFNSIFGGINSTFEGLSMGWINSTDDEIIEILEENNVQIEVIIKNNQIDYIYDCNKFNVHLYNEFEYPLSINISEKGFNEFTTSNKIKGDGLCAFHFTFLSKKMKYLFIIVAVVLALITENGIFAKSTSKSGSKSPSKSESKPAKKITQCVNGDCHSECTKNGKKVSCEGPEFDKIMVVKLCNEKDCQK</sequence>
<evidence type="ECO:0000256" key="2">
    <source>
        <dbReference type="SAM" id="Phobius"/>
    </source>
</evidence>
<keyword evidence="2" id="KW-0472">Membrane</keyword>
<dbReference type="Proteomes" id="UP000035681">
    <property type="component" value="Unplaced"/>
</dbReference>
<accession>A0AAF5DK59</accession>
<organism evidence="3 4">
    <name type="scientific">Strongyloides stercoralis</name>
    <name type="common">Threadworm</name>
    <dbReference type="NCBI Taxonomy" id="6248"/>
    <lineage>
        <taxon>Eukaryota</taxon>
        <taxon>Metazoa</taxon>
        <taxon>Ecdysozoa</taxon>
        <taxon>Nematoda</taxon>
        <taxon>Chromadorea</taxon>
        <taxon>Rhabditida</taxon>
        <taxon>Tylenchina</taxon>
        <taxon>Panagrolaimomorpha</taxon>
        <taxon>Strongyloidoidea</taxon>
        <taxon>Strongyloididae</taxon>
        <taxon>Strongyloides</taxon>
    </lineage>
</organism>
<proteinExistence type="predicted"/>
<keyword evidence="2" id="KW-1133">Transmembrane helix</keyword>
<reference evidence="4" key="1">
    <citation type="submission" date="2024-02" db="UniProtKB">
        <authorList>
            <consortium name="WormBaseParasite"/>
        </authorList>
    </citation>
    <scope>IDENTIFICATION</scope>
</reference>
<protein>
    <submittedName>
        <fullName evidence="4">Uncharacterized protein</fullName>
    </submittedName>
</protein>
<keyword evidence="2" id="KW-0812">Transmembrane</keyword>
<feature type="transmembrane region" description="Helical" evidence="2">
    <location>
        <begin position="454"/>
        <end position="473"/>
    </location>
</feature>
<feature type="compositionally biased region" description="Low complexity" evidence="1">
    <location>
        <begin position="474"/>
        <end position="484"/>
    </location>
</feature>
<dbReference type="WBParaSite" id="TCONS_00014498.p1">
    <property type="protein sequence ID" value="TCONS_00014498.p1"/>
    <property type="gene ID" value="XLOC_009694"/>
</dbReference>
<keyword evidence="3" id="KW-1185">Reference proteome</keyword>
<evidence type="ECO:0000313" key="3">
    <source>
        <dbReference type="Proteomes" id="UP000035681"/>
    </source>
</evidence>
<evidence type="ECO:0000256" key="1">
    <source>
        <dbReference type="SAM" id="MobiDB-lite"/>
    </source>
</evidence>
<dbReference type="AlphaFoldDB" id="A0AAF5DK59"/>
<name>A0AAF5DK59_STRER</name>
<feature type="region of interest" description="Disordered" evidence="1">
    <location>
        <begin position="474"/>
        <end position="495"/>
    </location>
</feature>